<dbReference type="OrthoDB" id="657187at2759"/>
<sequence>MAEEADSTPSSPISLKNKLKSTLFLSCCFPHNRITPRLVRSSSLHNKPRGLITDFPHLKEKCSNFISRIGRHRRRHSADFHYDAFSYALNFEDDVTDDRCVHDLQSFSARLASSPPSKALPNATIS</sequence>
<dbReference type="OMA" id="PALIWVN"/>
<gene>
    <name evidence="1" type="ORF">TanjilG_06966</name>
</gene>
<dbReference type="STRING" id="3871.A0A1J7I370"/>
<dbReference type="Gramene" id="OIW19511">
    <property type="protein sequence ID" value="OIW19511"/>
    <property type="gene ID" value="TanjilG_06966"/>
</dbReference>
<reference evidence="1 2" key="1">
    <citation type="journal article" date="2017" name="Plant Biotechnol. J.">
        <title>A comprehensive draft genome sequence for lupin (Lupinus angustifolius), an emerging health food: insights into plant-microbe interactions and legume evolution.</title>
        <authorList>
            <person name="Hane J.K."/>
            <person name="Ming Y."/>
            <person name="Kamphuis L.G."/>
            <person name="Nelson M.N."/>
            <person name="Garg G."/>
            <person name="Atkins C.A."/>
            <person name="Bayer P.E."/>
            <person name="Bravo A."/>
            <person name="Bringans S."/>
            <person name="Cannon S."/>
            <person name="Edwards D."/>
            <person name="Foley R."/>
            <person name="Gao L.L."/>
            <person name="Harrison M.J."/>
            <person name="Huang W."/>
            <person name="Hurgobin B."/>
            <person name="Li S."/>
            <person name="Liu C.W."/>
            <person name="McGrath A."/>
            <person name="Morahan G."/>
            <person name="Murray J."/>
            <person name="Weller J."/>
            <person name="Jian J."/>
            <person name="Singh K.B."/>
        </authorList>
    </citation>
    <scope>NUCLEOTIDE SEQUENCE [LARGE SCALE GENOMIC DNA]</scope>
    <source>
        <strain evidence="2">cv. Tanjil</strain>
        <tissue evidence="1">Whole plant</tissue>
    </source>
</reference>
<dbReference type="PANTHER" id="PTHR33168">
    <property type="entry name" value="STRESS INDUCED PROTEIN-RELATED"/>
    <property type="match status" value="1"/>
</dbReference>
<dbReference type="EMBL" id="CM007361">
    <property type="protein sequence ID" value="OIW19511.1"/>
    <property type="molecule type" value="Genomic_DNA"/>
</dbReference>
<organism evidence="1 2">
    <name type="scientific">Lupinus angustifolius</name>
    <name type="common">Narrow-leaved blue lupine</name>
    <dbReference type="NCBI Taxonomy" id="3871"/>
    <lineage>
        <taxon>Eukaryota</taxon>
        <taxon>Viridiplantae</taxon>
        <taxon>Streptophyta</taxon>
        <taxon>Embryophyta</taxon>
        <taxon>Tracheophyta</taxon>
        <taxon>Spermatophyta</taxon>
        <taxon>Magnoliopsida</taxon>
        <taxon>eudicotyledons</taxon>
        <taxon>Gunneridae</taxon>
        <taxon>Pentapetalae</taxon>
        <taxon>rosids</taxon>
        <taxon>fabids</taxon>
        <taxon>Fabales</taxon>
        <taxon>Fabaceae</taxon>
        <taxon>Papilionoideae</taxon>
        <taxon>50 kb inversion clade</taxon>
        <taxon>genistoids sensu lato</taxon>
        <taxon>core genistoids</taxon>
        <taxon>Genisteae</taxon>
        <taxon>Lupinus</taxon>
    </lineage>
</organism>
<evidence type="ECO:0000313" key="1">
    <source>
        <dbReference type="EMBL" id="OIW19511.1"/>
    </source>
</evidence>
<proteinExistence type="predicted"/>
<dbReference type="Proteomes" id="UP000188354">
    <property type="component" value="Chromosome LG01"/>
</dbReference>
<keyword evidence="2" id="KW-1185">Reference proteome</keyword>
<dbReference type="KEGG" id="lang:109346168"/>
<evidence type="ECO:0000313" key="2">
    <source>
        <dbReference type="Proteomes" id="UP000188354"/>
    </source>
</evidence>
<name>A0A1J7I370_LUPAN</name>
<dbReference type="AlphaFoldDB" id="A0A1J7I370"/>
<protein>
    <submittedName>
        <fullName evidence="1">Uncharacterized protein</fullName>
    </submittedName>
</protein>
<accession>A0A1J7I370</accession>